<evidence type="ECO:0000259" key="2">
    <source>
        <dbReference type="Pfam" id="PF08751"/>
    </source>
</evidence>
<name>A0AAE4CDL8_9ACTN</name>
<comment type="caution">
    <text evidence="3">The sequence shown here is derived from an EMBL/GenBank/DDBJ whole genome shotgun (WGS) entry which is preliminary data.</text>
</comment>
<keyword evidence="4" id="KW-1185">Reference proteome</keyword>
<dbReference type="SUPFAM" id="SSF52540">
    <property type="entry name" value="P-loop containing nucleoside triphosphate hydrolases"/>
    <property type="match status" value="2"/>
</dbReference>
<gene>
    <name evidence="3" type="ORF">J2S41_004428</name>
</gene>
<dbReference type="Pfam" id="PF13604">
    <property type="entry name" value="AAA_30"/>
    <property type="match status" value="1"/>
</dbReference>
<evidence type="ECO:0000256" key="1">
    <source>
        <dbReference type="SAM" id="MobiDB-lite"/>
    </source>
</evidence>
<dbReference type="SUPFAM" id="SSF55464">
    <property type="entry name" value="Origin of replication-binding domain, RBD-like"/>
    <property type="match status" value="1"/>
</dbReference>
<dbReference type="Gene3D" id="2.30.30.940">
    <property type="match status" value="1"/>
</dbReference>
<dbReference type="Pfam" id="PF08751">
    <property type="entry name" value="TrwC"/>
    <property type="match status" value="1"/>
</dbReference>
<organism evidence="3 4">
    <name type="scientific">Catenuloplanes atrovinosus</name>
    <dbReference type="NCBI Taxonomy" id="137266"/>
    <lineage>
        <taxon>Bacteria</taxon>
        <taxon>Bacillati</taxon>
        <taxon>Actinomycetota</taxon>
        <taxon>Actinomycetes</taxon>
        <taxon>Micromonosporales</taxon>
        <taxon>Micromonosporaceae</taxon>
        <taxon>Catenuloplanes</taxon>
    </lineage>
</organism>
<dbReference type="NCBIfam" id="NF041492">
    <property type="entry name" value="MobF"/>
    <property type="match status" value="1"/>
</dbReference>
<evidence type="ECO:0000313" key="4">
    <source>
        <dbReference type="Proteomes" id="UP001183643"/>
    </source>
</evidence>
<protein>
    <submittedName>
        <fullName evidence="3">Conjugative relaxase-like TrwC/TraI family protein</fullName>
    </submittedName>
</protein>
<dbReference type="EMBL" id="JAVDYB010000001">
    <property type="protein sequence ID" value="MDR7277650.1"/>
    <property type="molecule type" value="Genomic_DNA"/>
</dbReference>
<feature type="region of interest" description="Disordered" evidence="1">
    <location>
        <begin position="1380"/>
        <end position="1413"/>
    </location>
</feature>
<sequence length="1413" mass="152843">MLNVTRISPGAGYRYLTEQVAAGRHDMRAPPEGPTPYYIDPQARGEAPGWWAGDGARVLGVSGWVSEPQMRLLIGEGRHPAAGYRLGRAWRIYAPQTDATRVQAVEQAWAALPDDATVEQRDKAWLDIMTAPERRAVSGYDVTVSPVKSVSLLWAFGDDGTKREVMAAHHAGVHAVLDHLQRHGAMTRAGTNGVRQIETAGLAALVFDHRISRERDPQLHSHIVVSAKVRTLDRDGRPQWLALDGRAFYQATIGARISYERAVEAELGRRLGVRFAAAEGMSTREIVGISPGSLRQYAKRRALIAGEMEHRLTGAGGQRRRLPGERWRALAQDATLRTRAHLHGGESTAQAVARWEAEDLAAGLHTADDVRRLLRAPAAPGEAAAAGQRLLRHALRHVTDPAAVTEDDLHRAAAQLGIRDDQRTAAVDAAVRTHPGLAVARAIRTLAQERAVWGVDHLELAIGRALDVDHTGGPAADWARVQRLAADAVATRAGGLRVLTPPAPVTFGPSLRRLVDGESTYTRHRSLRLTSLPVLAAEKEVIAHAARRGATPVADAVLDRVAADLRLSAEKHAALRFLADDRRVVGVIGPAGAGKTYLQKAVAAAARRAGVPVLGLTVGQSAADVLAEATGMRTENLAMWLHAQHTPPAGDRAIRWRFARGQWVVLDEASQVSTLDLVRLLQLLDGVGGKLILAGDPQQVPAIGPGGMFGHLHALGAVTELRELHRFTHRWEATASLRLRQADPTVLAEYARRGRIIGGHRDTIVDQMVAAWAGDHAAGLASVMLVGTEAEAAAVSVRARARLIAAGLVSADRQVRLGDDTHASVGDIVVSRRNDRRLTTGGRRWVANRDRWRVTAITADGALAVLNLRTGDDTILPAGYAARHVQLGYAVTVDSAQGQSVDVARALVDDTITAQRLYVMLTRGARTNTAYVVTDDEPPEGTPPGPETASVAVLADILRRATPEKSATETSQQLWADADALHAWAPIYDDLAARALTPTYLTIIARYTDPHIVARLADDLAMPALVHRLTTLREAGYDLDPILKNSIERRELDTADDIAAVLSWRLDRLIGRTLADPRAATAPGPALTYTARIPDLPDSDITDALRQVAALCDQRTTALADLAATHQPAWARRLGPVPDDAIGRQVWLAHAALVAAYRDRYQITGDHPIGGEPPVTAVAQWAAWHRARIALGTATAAGHVRDADTAALRALVAAQRAADTAAPPYVADDLRAAHLTLLQAEEHVQQLRTLLTAATTAAQRAHTRLAATKPRWWHTPRQRAQITGRRDTEQKRVADAAARTDTLRAALEDAGRDVETARTRTGGLEDRHREWVRWYVDALPTRYRGLAAAAEQKRRLRSRVTAVADAVRDTTARVHAIDATRAQPHSRPAADRLTDLADAAQQRLAPGQPELEE</sequence>
<dbReference type="InterPro" id="IPR014862">
    <property type="entry name" value="TrwC"/>
</dbReference>
<proteinExistence type="predicted"/>
<reference evidence="3" key="1">
    <citation type="submission" date="2023-07" db="EMBL/GenBank/DDBJ databases">
        <title>Sequencing the genomes of 1000 actinobacteria strains.</title>
        <authorList>
            <person name="Klenk H.-P."/>
        </authorList>
    </citation>
    <scope>NUCLEOTIDE SEQUENCE</scope>
    <source>
        <strain evidence="3">DSM 44707</strain>
    </source>
</reference>
<feature type="domain" description="TrwC relaxase" evidence="2">
    <location>
        <begin position="10"/>
        <end position="358"/>
    </location>
</feature>
<dbReference type="Proteomes" id="UP001183643">
    <property type="component" value="Unassembled WGS sequence"/>
</dbReference>
<dbReference type="InterPro" id="IPR027417">
    <property type="entry name" value="P-loop_NTPase"/>
</dbReference>
<evidence type="ECO:0000313" key="3">
    <source>
        <dbReference type="EMBL" id="MDR7277650.1"/>
    </source>
</evidence>
<accession>A0AAE4CDL8</accession>
<dbReference type="RefSeq" id="WP_310370070.1">
    <property type="nucleotide sequence ID" value="NZ_JAVDYB010000001.1"/>
</dbReference>
<dbReference type="Gene3D" id="3.40.50.300">
    <property type="entry name" value="P-loop containing nucleotide triphosphate hydrolases"/>
    <property type="match status" value="2"/>
</dbReference>